<dbReference type="EMBL" id="PJQY01003402">
    <property type="protein sequence ID" value="PQM37737.1"/>
    <property type="molecule type" value="Genomic_DNA"/>
</dbReference>
<evidence type="ECO:0000313" key="2">
    <source>
        <dbReference type="Proteomes" id="UP000250321"/>
    </source>
</evidence>
<protein>
    <submittedName>
        <fullName evidence="1">Uncharacterized protein</fullName>
    </submittedName>
</protein>
<dbReference type="AlphaFoldDB" id="A0A314UJR5"/>
<evidence type="ECO:0000313" key="1">
    <source>
        <dbReference type="EMBL" id="PQM37737.1"/>
    </source>
</evidence>
<proteinExistence type="predicted"/>
<gene>
    <name evidence="1" type="ORF">Pyn_22629</name>
</gene>
<sequence length="82" mass="9380">MSSIGATYATVYVMQKRQKEEMEKKLEQMGGDRAVLYKTPKSLHMGGTKRFIRGLFSPRTIVRWRPDIINVANSVGCEFLNL</sequence>
<organism evidence="1 2">
    <name type="scientific">Prunus yedoensis var. nudiflora</name>
    <dbReference type="NCBI Taxonomy" id="2094558"/>
    <lineage>
        <taxon>Eukaryota</taxon>
        <taxon>Viridiplantae</taxon>
        <taxon>Streptophyta</taxon>
        <taxon>Embryophyta</taxon>
        <taxon>Tracheophyta</taxon>
        <taxon>Spermatophyta</taxon>
        <taxon>Magnoliopsida</taxon>
        <taxon>eudicotyledons</taxon>
        <taxon>Gunneridae</taxon>
        <taxon>Pentapetalae</taxon>
        <taxon>rosids</taxon>
        <taxon>fabids</taxon>
        <taxon>Rosales</taxon>
        <taxon>Rosaceae</taxon>
        <taxon>Amygdaloideae</taxon>
        <taxon>Amygdaleae</taxon>
        <taxon>Prunus</taxon>
    </lineage>
</organism>
<comment type="caution">
    <text evidence="1">The sequence shown here is derived from an EMBL/GenBank/DDBJ whole genome shotgun (WGS) entry which is preliminary data.</text>
</comment>
<dbReference type="Proteomes" id="UP000250321">
    <property type="component" value="Unassembled WGS sequence"/>
</dbReference>
<name>A0A314UJR5_PRUYE</name>
<accession>A0A314UJR5</accession>
<reference evidence="1 2" key="1">
    <citation type="submission" date="2018-02" db="EMBL/GenBank/DDBJ databases">
        <title>Draft genome of wild Prunus yedoensis var. nudiflora.</title>
        <authorList>
            <person name="Baek S."/>
            <person name="Kim J.-H."/>
            <person name="Choi K."/>
            <person name="Kim G.-B."/>
            <person name="Cho A."/>
            <person name="Jang H."/>
            <person name="Shin C.-H."/>
            <person name="Yu H.-J."/>
            <person name="Mun J.-H."/>
        </authorList>
    </citation>
    <scope>NUCLEOTIDE SEQUENCE [LARGE SCALE GENOMIC DNA]</scope>
    <source>
        <strain evidence="2">cv. Jeju island</strain>
        <tissue evidence="1">Leaf</tissue>
    </source>
</reference>
<keyword evidence="2" id="KW-1185">Reference proteome</keyword>